<dbReference type="Gene3D" id="1.20.120.160">
    <property type="entry name" value="HPT domain"/>
    <property type="match status" value="1"/>
</dbReference>
<proteinExistence type="predicted"/>
<dbReference type="GO" id="GO:0000160">
    <property type="term" value="P:phosphorelay signal transduction system"/>
    <property type="evidence" value="ECO:0007669"/>
    <property type="project" value="InterPro"/>
</dbReference>
<dbReference type="AlphaFoldDB" id="A0A9D1GKF3"/>
<comment type="caution">
    <text evidence="2">The sequence shown here is derived from an EMBL/GenBank/DDBJ whole genome shotgun (WGS) entry which is preliminary data.</text>
</comment>
<name>A0A9D1GKF3_9FIRM</name>
<feature type="domain" description="HPt" evidence="1">
    <location>
        <begin position="44"/>
        <end position="110"/>
    </location>
</feature>
<evidence type="ECO:0000313" key="3">
    <source>
        <dbReference type="Proteomes" id="UP000886860"/>
    </source>
</evidence>
<dbReference type="InterPro" id="IPR008207">
    <property type="entry name" value="Sig_transdc_His_kin_Hpt_dom"/>
</dbReference>
<reference evidence="2" key="1">
    <citation type="submission" date="2020-10" db="EMBL/GenBank/DDBJ databases">
        <authorList>
            <person name="Gilroy R."/>
        </authorList>
    </citation>
    <scope>NUCLEOTIDE SEQUENCE</scope>
    <source>
        <strain evidence="2">CHK123-3438</strain>
    </source>
</reference>
<protein>
    <submittedName>
        <fullName evidence="2">Hpt domain-containing protein</fullName>
    </submittedName>
</protein>
<sequence>MDAWKKEALIEAGIDVDDVLGRFMGNEALLSRFLKKFLDDANYGKLLQAITERDADAAVAASHTLKGVCGNLSMTGLYDLLTRQVAALRDGNWDAAAGLMPEISQAYETIVLAIQRSA</sequence>
<evidence type="ECO:0000313" key="2">
    <source>
        <dbReference type="EMBL" id="HIT42473.1"/>
    </source>
</evidence>
<reference evidence="2" key="2">
    <citation type="journal article" date="2021" name="PeerJ">
        <title>Extensive microbial diversity within the chicken gut microbiome revealed by metagenomics and culture.</title>
        <authorList>
            <person name="Gilroy R."/>
            <person name="Ravi A."/>
            <person name="Getino M."/>
            <person name="Pursley I."/>
            <person name="Horton D.L."/>
            <person name="Alikhan N.F."/>
            <person name="Baker D."/>
            <person name="Gharbi K."/>
            <person name="Hall N."/>
            <person name="Watson M."/>
            <person name="Adriaenssens E.M."/>
            <person name="Foster-Nyarko E."/>
            <person name="Jarju S."/>
            <person name="Secka A."/>
            <person name="Antonio M."/>
            <person name="Oren A."/>
            <person name="Chaudhuri R.R."/>
            <person name="La Ragione R."/>
            <person name="Hildebrand F."/>
            <person name="Pallen M.J."/>
        </authorList>
    </citation>
    <scope>NUCLEOTIDE SEQUENCE</scope>
    <source>
        <strain evidence="2">CHK123-3438</strain>
    </source>
</reference>
<dbReference type="InterPro" id="IPR036641">
    <property type="entry name" value="HPT_dom_sf"/>
</dbReference>
<organism evidence="2 3">
    <name type="scientific">Candidatus Caccovicinus merdipullorum</name>
    <dbReference type="NCBI Taxonomy" id="2840724"/>
    <lineage>
        <taxon>Bacteria</taxon>
        <taxon>Bacillati</taxon>
        <taxon>Bacillota</taxon>
        <taxon>Clostridia</taxon>
        <taxon>Eubacteriales</taxon>
        <taxon>Candidatus Caccovicinus</taxon>
    </lineage>
</organism>
<evidence type="ECO:0000259" key="1">
    <source>
        <dbReference type="Pfam" id="PF01627"/>
    </source>
</evidence>
<dbReference type="EMBL" id="DVKS01000177">
    <property type="protein sequence ID" value="HIT42473.1"/>
    <property type="molecule type" value="Genomic_DNA"/>
</dbReference>
<dbReference type="SUPFAM" id="SSF47226">
    <property type="entry name" value="Histidine-containing phosphotransfer domain, HPT domain"/>
    <property type="match status" value="1"/>
</dbReference>
<gene>
    <name evidence="2" type="ORF">IAB60_10365</name>
</gene>
<dbReference type="Pfam" id="PF01627">
    <property type="entry name" value="Hpt"/>
    <property type="match status" value="1"/>
</dbReference>
<accession>A0A9D1GKF3</accession>
<dbReference type="Proteomes" id="UP000886860">
    <property type="component" value="Unassembled WGS sequence"/>
</dbReference>